<organism evidence="2 3">
    <name type="scientific">Acetobacter aceti NBRC 14818</name>
    <dbReference type="NCBI Taxonomy" id="887700"/>
    <lineage>
        <taxon>Bacteria</taxon>
        <taxon>Pseudomonadati</taxon>
        <taxon>Pseudomonadota</taxon>
        <taxon>Alphaproteobacteria</taxon>
        <taxon>Acetobacterales</taxon>
        <taxon>Acetobacteraceae</taxon>
        <taxon>Acetobacter</taxon>
        <taxon>Acetobacter subgen. Acetobacter</taxon>
    </lineage>
</organism>
<dbReference type="EMBL" id="AP023410">
    <property type="protein sequence ID" value="BCK77102.1"/>
    <property type="molecule type" value="Genomic_DNA"/>
</dbReference>
<sequence length="317" mass="36379">MGWNDHIDDSELANLPPEAYGNIFDTDGPFDPNDHWLETADEDDQKTAMREWFLARYCDPAQETPYNGREGGYLFVNGGPYDPADELPERFSGIVDDKLIDEVVEDLHGEAGGDEWAPIRNEYPDEEDWLQLNIDSRDAPLLRLKTRTEEARQVLTLTGSPQARELAKLLVFSNGVGALEAFLWETADFWFKNDDTALHNIITNLPKFRDEQIKLGDIFKKQARLREDVLRYLQSIVWHRWHEVKLIFKAGLHISLPNFDIFKDALVKRNDIVHRCGHTKDGAIVSLSDAEIQDLLCKVEKFCSEVNILLLSRSNPK</sequence>
<dbReference type="AlphaFoldDB" id="A0AB33IIQ9"/>
<dbReference type="RefSeq" id="WP_010666684.1">
    <property type="nucleotide sequence ID" value="NZ_AP023410.1"/>
</dbReference>
<evidence type="ECO:0000313" key="2">
    <source>
        <dbReference type="EMBL" id="BCK77102.1"/>
    </source>
</evidence>
<evidence type="ECO:0000313" key="3">
    <source>
        <dbReference type="Proteomes" id="UP000516424"/>
    </source>
</evidence>
<protein>
    <recommendedName>
        <fullName evidence="4">RiboL-PSP-HEPN domain-containing protein</fullName>
    </recommendedName>
</protein>
<feature type="region of interest" description="Disordered" evidence="1">
    <location>
        <begin position="1"/>
        <end position="27"/>
    </location>
</feature>
<proteinExistence type="predicted"/>
<dbReference type="Proteomes" id="UP000516424">
    <property type="component" value="Chromosome"/>
</dbReference>
<gene>
    <name evidence="2" type="ORF">EMQ_2708</name>
</gene>
<reference evidence="2 3" key="1">
    <citation type="journal article" date="2011" name="Microbiology">
        <title>Transcriptome response to different carbon sources in Acetobacter aceti.</title>
        <authorList>
            <person name="Sakurai K."/>
            <person name="Arai H."/>
            <person name="Ishii M."/>
            <person name="Igarashi Y."/>
        </authorList>
    </citation>
    <scope>NUCLEOTIDE SEQUENCE [LARGE SCALE GENOMIC DNA]</scope>
    <source>
        <strain evidence="2 3">NBRC 14818</strain>
    </source>
</reference>
<accession>A0AB33IIQ9</accession>
<evidence type="ECO:0000256" key="1">
    <source>
        <dbReference type="SAM" id="MobiDB-lite"/>
    </source>
</evidence>
<keyword evidence="3" id="KW-1185">Reference proteome</keyword>
<name>A0AB33IIQ9_ACEAC</name>
<evidence type="ECO:0008006" key="4">
    <source>
        <dbReference type="Google" id="ProtNLM"/>
    </source>
</evidence>